<protein>
    <submittedName>
        <fullName evidence="1">Uncharacterized protein</fullName>
    </submittedName>
</protein>
<evidence type="ECO:0000313" key="1">
    <source>
        <dbReference type="EMBL" id="KAJ8345567.1"/>
    </source>
</evidence>
<name>A0A9Q1ILZ6_SYNKA</name>
<gene>
    <name evidence="1" type="ORF">SKAU_G00297600</name>
</gene>
<dbReference type="AlphaFoldDB" id="A0A9Q1ILZ6"/>
<accession>A0A9Q1ILZ6</accession>
<proteinExistence type="predicted"/>
<keyword evidence="2" id="KW-1185">Reference proteome</keyword>
<evidence type="ECO:0000313" key="2">
    <source>
        <dbReference type="Proteomes" id="UP001152622"/>
    </source>
</evidence>
<dbReference type="EMBL" id="JAINUF010000012">
    <property type="protein sequence ID" value="KAJ8345567.1"/>
    <property type="molecule type" value="Genomic_DNA"/>
</dbReference>
<organism evidence="1 2">
    <name type="scientific">Synaphobranchus kaupii</name>
    <name type="common">Kaup's arrowtooth eel</name>
    <dbReference type="NCBI Taxonomy" id="118154"/>
    <lineage>
        <taxon>Eukaryota</taxon>
        <taxon>Metazoa</taxon>
        <taxon>Chordata</taxon>
        <taxon>Craniata</taxon>
        <taxon>Vertebrata</taxon>
        <taxon>Euteleostomi</taxon>
        <taxon>Actinopterygii</taxon>
        <taxon>Neopterygii</taxon>
        <taxon>Teleostei</taxon>
        <taxon>Anguilliformes</taxon>
        <taxon>Synaphobranchidae</taxon>
        <taxon>Synaphobranchus</taxon>
    </lineage>
</organism>
<comment type="caution">
    <text evidence="1">The sequence shown here is derived from an EMBL/GenBank/DDBJ whole genome shotgun (WGS) entry which is preliminary data.</text>
</comment>
<reference evidence="1" key="1">
    <citation type="journal article" date="2023" name="Science">
        <title>Genome structures resolve the early diversification of teleost fishes.</title>
        <authorList>
            <person name="Parey E."/>
            <person name="Louis A."/>
            <person name="Montfort J."/>
            <person name="Bouchez O."/>
            <person name="Roques C."/>
            <person name="Iampietro C."/>
            <person name="Lluch J."/>
            <person name="Castinel A."/>
            <person name="Donnadieu C."/>
            <person name="Desvignes T."/>
            <person name="Floi Bucao C."/>
            <person name="Jouanno E."/>
            <person name="Wen M."/>
            <person name="Mejri S."/>
            <person name="Dirks R."/>
            <person name="Jansen H."/>
            <person name="Henkel C."/>
            <person name="Chen W.J."/>
            <person name="Zahm M."/>
            <person name="Cabau C."/>
            <person name="Klopp C."/>
            <person name="Thompson A.W."/>
            <person name="Robinson-Rechavi M."/>
            <person name="Braasch I."/>
            <person name="Lecointre G."/>
            <person name="Bobe J."/>
            <person name="Postlethwait J.H."/>
            <person name="Berthelot C."/>
            <person name="Roest Crollius H."/>
            <person name="Guiguen Y."/>
        </authorList>
    </citation>
    <scope>NUCLEOTIDE SEQUENCE</scope>
    <source>
        <strain evidence="1">WJC10195</strain>
    </source>
</reference>
<dbReference type="Proteomes" id="UP001152622">
    <property type="component" value="Chromosome 12"/>
</dbReference>
<sequence length="208" mass="22650">MDGWRVKRGEPVKWSLIAGRRTVLHTLLVLTAVRPLIGSGSMAERPLLAALPLHTAALSVPTTSHAPCTSEATCARLDGVRNDAAFRARDIRARMGNVATTDCVPTRHFLSQPPPAFRQRFAREKEKIATSPPIGPSSLGGAPLGREPKDIVCLSMNLVAPRPPCVDSAVRSAVPRDCRNFPGNVNESFARRRNRSYAPVVKPRGYTR</sequence>